<sequence>MSQILPTSVWFWLLFFSAAALGGILRFWLTNLVSRKLGMALPWGTLLVNCSGAMALGFLAARVAGAEQAQLVWLVLGIGFLGAYTTVSSFSLQTLSLWQAGRRQRALLNVILTLLLGMASVTLGFYWGQE</sequence>
<comment type="function">
    <text evidence="12">Fluoride-specific ion channel. Important for reducing fluoride concentration in the cell, thus reducing its toxicity.</text>
</comment>
<reference evidence="13 14" key="1">
    <citation type="submission" date="2023-08" db="EMBL/GenBank/DDBJ databases">
        <authorList>
            <person name="Joshi A."/>
            <person name="Thite S."/>
        </authorList>
    </citation>
    <scope>NUCLEOTIDE SEQUENCE [LARGE SCALE GENOMIC DNA]</scope>
    <source>
        <strain evidence="13 14">AC40</strain>
    </source>
</reference>
<name>A0ABT9H1Y3_9GAMM</name>
<evidence type="ECO:0000256" key="3">
    <source>
        <dbReference type="ARBA" id="ARBA00022519"/>
    </source>
</evidence>
<keyword evidence="14" id="KW-1185">Reference proteome</keyword>
<feature type="transmembrane region" description="Helical" evidence="12">
    <location>
        <begin position="41"/>
        <end position="65"/>
    </location>
</feature>
<evidence type="ECO:0000256" key="10">
    <source>
        <dbReference type="ARBA" id="ARBA00035120"/>
    </source>
</evidence>
<keyword evidence="4 12" id="KW-0812">Transmembrane</keyword>
<keyword evidence="6 12" id="KW-0915">Sodium</keyword>
<dbReference type="Pfam" id="PF02537">
    <property type="entry name" value="CRCB"/>
    <property type="match status" value="1"/>
</dbReference>
<evidence type="ECO:0000256" key="7">
    <source>
        <dbReference type="ARBA" id="ARBA00023065"/>
    </source>
</evidence>
<evidence type="ECO:0000313" key="13">
    <source>
        <dbReference type="EMBL" id="MDP4537298.1"/>
    </source>
</evidence>
<evidence type="ECO:0000256" key="1">
    <source>
        <dbReference type="ARBA" id="ARBA00004651"/>
    </source>
</evidence>
<keyword evidence="7 12" id="KW-0406">Ion transport</keyword>
<evidence type="ECO:0000256" key="2">
    <source>
        <dbReference type="ARBA" id="ARBA00022475"/>
    </source>
</evidence>
<dbReference type="InterPro" id="IPR003691">
    <property type="entry name" value="FluC"/>
</dbReference>
<comment type="activity regulation">
    <text evidence="12">Na(+) is not transported, but it plays an essential structural role and its presence is essential for fluoride channel function.</text>
</comment>
<keyword evidence="5 12" id="KW-1133">Transmembrane helix</keyword>
<evidence type="ECO:0000313" key="14">
    <source>
        <dbReference type="Proteomes" id="UP001231616"/>
    </source>
</evidence>
<keyword evidence="2 12" id="KW-1003">Cell membrane</keyword>
<feature type="binding site" evidence="12">
    <location>
        <position position="82"/>
    </location>
    <ligand>
        <name>Na(+)</name>
        <dbReference type="ChEBI" id="CHEBI:29101"/>
        <note>structural</note>
    </ligand>
</feature>
<dbReference type="PANTHER" id="PTHR28259">
    <property type="entry name" value="FLUORIDE EXPORT PROTEIN 1-RELATED"/>
    <property type="match status" value="1"/>
</dbReference>
<feature type="transmembrane region" description="Helical" evidence="12">
    <location>
        <begin position="107"/>
        <end position="127"/>
    </location>
</feature>
<keyword evidence="3" id="KW-0997">Cell inner membrane</keyword>
<evidence type="ECO:0000256" key="11">
    <source>
        <dbReference type="ARBA" id="ARBA00035585"/>
    </source>
</evidence>
<comment type="caution">
    <text evidence="13">The sequence shown here is derived from an EMBL/GenBank/DDBJ whole genome shotgun (WGS) entry which is preliminary data.</text>
</comment>
<evidence type="ECO:0000256" key="9">
    <source>
        <dbReference type="ARBA" id="ARBA00023303"/>
    </source>
</evidence>
<keyword evidence="8 12" id="KW-0472">Membrane</keyword>
<evidence type="ECO:0000256" key="5">
    <source>
        <dbReference type="ARBA" id="ARBA00022989"/>
    </source>
</evidence>
<proteinExistence type="inferred from homology"/>
<evidence type="ECO:0000256" key="4">
    <source>
        <dbReference type="ARBA" id="ARBA00022692"/>
    </source>
</evidence>
<feature type="transmembrane region" description="Helical" evidence="12">
    <location>
        <begin position="71"/>
        <end position="95"/>
    </location>
</feature>
<comment type="similarity">
    <text evidence="10 12">Belongs to the fluoride channel Fluc/FEX (TC 1.A.43) family.</text>
</comment>
<dbReference type="HAMAP" id="MF_00454">
    <property type="entry name" value="FluC"/>
    <property type="match status" value="1"/>
</dbReference>
<evidence type="ECO:0000256" key="8">
    <source>
        <dbReference type="ARBA" id="ARBA00023136"/>
    </source>
</evidence>
<protein>
    <recommendedName>
        <fullName evidence="12">Fluoride-specific ion channel FluC</fullName>
    </recommendedName>
</protein>
<organism evidence="13 14">
    <name type="scientific">Alkalimonas collagenimarina</name>
    <dbReference type="NCBI Taxonomy" id="400390"/>
    <lineage>
        <taxon>Bacteria</taxon>
        <taxon>Pseudomonadati</taxon>
        <taxon>Pseudomonadota</taxon>
        <taxon>Gammaproteobacteria</taxon>
        <taxon>Alkalimonas</taxon>
    </lineage>
</organism>
<keyword evidence="12" id="KW-0813">Transport</keyword>
<keyword evidence="12" id="KW-0479">Metal-binding</keyword>
<feature type="binding site" evidence="12">
    <location>
        <position position="85"/>
    </location>
    <ligand>
        <name>Na(+)</name>
        <dbReference type="ChEBI" id="CHEBI:29101"/>
        <note>structural</note>
    </ligand>
</feature>
<dbReference type="RefSeq" id="WP_305894559.1">
    <property type="nucleotide sequence ID" value="NZ_JAUZVZ010000022.1"/>
</dbReference>
<dbReference type="EMBL" id="JAUZVZ010000022">
    <property type="protein sequence ID" value="MDP4537298.1"/>
    <property type="molecule type" value="Genomic_DNA"/>
</dbReference>
<evidence type="ECO:0000256" key="6">
    <source>
        <dbReference type="ARBA" id="ARBA00023053"/>
    </source>
</evidence>
<accession>A0ABT9H1Y3</accession>
<dbReference type="PANTHER" id="PTHR28259:SF1">
    <property type="entry name" value="FLUORIDE EXPORT PROTEIN 1-RELATED"/>
    <property type="match status" value="1"/>
</dbReference>
<comment type="catalytic activity">
    <reaction evidence="11">
        <text>fluoride(in) = fluoride(out)</text>
        <dbReference type="Rhea" id="RHEA:76159"/>
        <dbReference type="ChEBI" id="CHEBI:17051"/>
    </reaction>
    <physiologicalReaction direction="left-to-right" evidence="11">
        <dbReference type="Rhea" id="RHEA:76160"/>
    </physiologicalReaction>
</comment>
<comment type="subcellular location">
    <subcellularLocation>
        <location evidence="1 12">Cell membrane</location>
        <topology evidence="1 12">Multi-pass membrane protein</topology>
    </subcellularLocation>
</comment>
<evidence type="ECO:0000256" key="12">
    <source>
        <dbReference type="HAMAP-Rule" id="MF_00454"/>
    </source>
</evidence>
<dbReference type="NCBIfam" id="TIGR00494">
    <property type="entry name" value="crcB"/>
    <property type="match status" value="1"/>
</dbReference>
<dbReference type="Proteomes" id="UP001231616">
    <property type="component" value="Unassembled WGS sequence"/>
</dbReference>
<gene>
    <name evidence="12 13" type="primary">crcB</name>
    <name evidence="12" type="synonym">fluC</name>
    <name evidence="13" type="ORF">Q3O60_13985</name>
</gene>
<keyword evidence="9 12" id="KW-0407">Ion channel</keyword>
<feature type="transmembrane region" description="Helical" evidence="12">
    <location>
        <begin position="12"/>
        <end position="29"/>
    </location>
</feature>